<proteinExistence type="inferred from homology"/>
<keyword evidence="10" id="KW-1185">Reference proteome</keyword>
<organism evidence="9 10">
    <name type="scientific">Paracraurococcus lichenis</name>
    <dbReference type="NCBI Taxonomy" id="3064888"/>
    <lineage>
        <taxon>Bacteria</taxon>
        <taxon>Pseudomonadati</taxon>
        <taxon>Pseudomonadota</taxon>
        <taxon>Alphaproteobacteria</taxon>
        <taxon>Acetobacterales</taxon>
        <taxon>Roseomonadaceae</taxon>
        <taxon>Paracraurococcus</taxon>
    </lineage>
</organism>
<evidence type="ECO:0000256" key="7">
    <source>
        <dbReference type="ARBA" id="ARBA00023285"/>
    </source>
</evidence>
<feature type="domain" description="Peptidase M20 dimerisation" evidence="8">
    <location>
        <begin position="209"/>
        <end position="322"/>
    </location>
</feature>
<comment type="cofactor">
    <cofactor evidence="2">
        <name>Zn(2+)</name>
        <dbReference type="ChEBI" id="CHEBI:29105"/>
    </cofactor>
</comment>
<protein>
    <submittedName>
        <fullName evidence="9">ArgE/DapE family deacylase</fullName>
        <ecNumber evidence="9">3.4.-.-</ecNumber>
    </submittedName>
</protein>
<keyword evidence="4" id="KW-0479">Metal-binding</keyword>
<reference evidence="9 10" key="1">
    <citation type="submission" date="2023-08" db="EMBL/GenBank/DDBJ databases">
        <title>The draft genome sequence of Paracraurococcus sp. LOR1-02.</title>
        <authorList>
            <person name="Kingkaew E."/>
            <person name="Tanasupawat S."/>
        </authorList>
    </citation>
    <scope>NUCLEOTIDE SEQUENCE [LARGE SCALE GENOMIC DNA]</scope>
    <source>
        <strain evidence="9 10">LOR1-02</strain>
    </source>
</reference>
<comment type="similarity">
    <text evidence="3">Belongs to the peptidase M20A family.</text>
</comment>
<comment type="caution">
    <text evidence="9">The sequence shown here is derived from an EMBL/GenBank/DDBJ whole genome shotgun (WGS) entry which is preliminary data.</text>
</comment>
<evidence type="ECO:0000259" key="8">
    <source>
        <dbReference type="Pfam" id="PF07687"/>
    </source>
</evidence>
<dbReference type="PANTHER" id="PTHR43808:SF25">
    <property type="entry name" value="PEPTIDASE M20 DIMERISATION DOMAIN-CONTAINING PROTEIN"/>
    <property type="match status" value="1"/>
</dbReference>
<keyword evidence="7" id="KW-0170">Cobalt</keyword>
<sequence>MTQPLDPGARRAILDAVDALRDWSVERLSDLVRCPSTLGREQSALERMAALYAELGLAPRRIPTVPAALAAHPGFSPPLIPYDGRDNVVALHRPRERRGRSLVLQGHVDVVPEGAADMWETPPYEPSIRGGRMYGRGAGDMKAGIVSYCAAFRALRLAGLQPAAEVQMQSVIEEECTGNGALACMLALPKADAVIIPEPGPGLDALYTAEVGVVWAWVKVSGRPAHVRDMQAGLNAIEAAQIVGAAFKDYERAMNDGSRIHPAFRGVNHPVNVNLGTIEGGEWNSSVATRCRIGLRVGIMMGNTAAQVKSDIERIVEEAKRHERLRGAQVKLEFKGFMADPCVFDTEAEIVRLARRSYAEATGGSLRDYPATGLTDGRFFALYQGTPVACFGPDAVDIHGIDENVGLESIHGITRSIALAMAEWCGLEPAAP</sequence>
<dbReference type="RefSeq" id="WP_305102780.1">
    <property type="nucleotide sequence ID" value="NZ_JAUTWS010000004.1"/>
</dbReference>
<dbReference type="Pfam" id="PF01546">
    <property type="entry name" value="Peptidase_M20"/>
    <property type="match status" value="1"/>
</dbReference>
<evidence type="ECO:0000256" key="3">
    <source>
        <dbReference type="ARBA" id="ARBA00006247"/>
    </source>
</evidence>
<dbReference type="InterPro" id="IPR036264">
    <property type="entry name" value="Bact_exopeptidase_dim_dom"/>
</dbReference>
<dbReference type="InterPro" id="IPR050072">
    <property type="entry name" value="Peptidase_M20A"/>
</dbReference>
<dbReference type="InterPro" id="IPR011650">
    <property type="entry name" value="Peptidase_M20_dimer"/>
</dbReference>
<evidence type="ECO:0000313" key="9">
    <source>
        <dbReference type="EMBL" id="MDO9707920.1"/>
    </source>
</evidence>
<accession>A0ABT9DVJ1</accession>
<dbReference type="Pfam" id="PF07687">
    <property type="entry name" value="M20_dimer"/>
    <property type="match status" value="1"/>
</dbReference>
<dbReference type="Gene3D" id="3.40.630.10">
    <property type="entry name" value="Zn peptidases"/>
    <property type="match status" value="1"/>
</dbReference>
<evidence type="ECO:0000256" key="1">
    <source>
        <dbReference type="ARBA" id="ARBA00001941"/>
    </source>
</evidence>
<evidence type="ECO:0000256" key="6">
    <source>
        <dbReference type="ARBA" id="ARBA00022833"/>
    </source>
</evidence>
<comment type="cofactor">
    <cofactor evidence="1">
        <name>Co(2+)</name>
        <dbReference type="ChEBI" id="CHEBI:48828"/>
    </cofactor>
</comment>
<dbReference type="Proteomes" id="UP001243009">
    <property type="component" value="Unassembled WGS sequence"/>
</dbReference>
<evidence type="ECO:0000313" key="10">
    <source>
        <dbReference type="Proteomes" id="UP001243009"/>
    </source>
</evidence>
<dbReference type="Gene3D" id="3.30.70.360">
    <property type="match status" value="1"/>
</dbReference>
<dbReference type="GO" id="GO:0016787">
    <property type="term" value="F:hydrolase activity"/>
    <property type="evidence" value="ECO:0007669"/>
    <property type="project" value="UniProtKB-KW"/>
</dbReference>
<evidence type="ECO:0000256" key="5">
    <source>
        <dbReference type="ARBA" id="ARBA00022801"/>
    </source>
</evidence>
<evidence type="ECO:0000256" key="4">
    <source>
        <dbReference type="ARBA" id="ARBA00022723"/>
    </source>
</evidence>
<dbReference type="SUPFAM" id="SSF53187">
    <property type="entry name" value="Zn-dependent exopeptidases"/>
    <property type="match status" value="1"/>
</dbReference>
<dbReference type="EC" id="3.4.-.-" evidence="9"/>
<gene>
    <name evidence="9" type="ORF">Q7A36_06170</name>
</gene>
<dbReference type="NCBIfam" id="NF005306">
    <property type="entry name" value="PRK06837.1"/>
    <property type="match status" value="1"/>
</dbReference>
<dbReference type="EMBL" id="JAUTWS010000004">
    <property type="protein sequence ID" value="MDO9707920.1"/>
    <property type="molecule type" value="Genomic_DNA"/>
</dbReference>
<dbReference type="InterPro" id="IPR002933">
    <property type="entry name" value="Peptidase_M20"/>
</dbReference>
<name>A0ABT9DVJ1_9PROT</name>
<keyword evidence="6" id="KW-0862">Zinc</keyword>
<keyword evidence="5 9" id="KW-0378">Hydrolase</keyword>
<dbReference type="PANTHER" id="PTHR43808">
    <property type="entry name" value="ACETYLORNITHINE DEACETYLASE"/>
    <property type="match status" value="1"/>
</dbReference>
<dbReference type="NCBIfam" id="TIGR01910">
    <property type="entry name" value="DapE-ArgE"/>
    <property type="match status" value="1"/>
</dbReference>
<evidence type="ECO:0000256" key="2">
    <source>
        <dbReference type="ARBA" id="ARBA00001947"/>
    </source>
</evidence>
<dbReference type="InterPro" id="IPR010182">
    <property type="entry name" value="ArgE/DapE"/>
</dbReference>
<dbReference type="SUPFAM" id="SSF55031">
    <property type="entry name" value="Bacterial exopeptidase dimerisation domain"/>
    <property type="match status" value="1"/>
</dbReference>